<dbReference type="RefSeq" id="XP_022132368.1">
    <property type="nucleotide sequence ID" value="XM_022276676.1"/>
</dbReference>
<dbReference type="KEGG" id="mcha:111005244"/>
<reference evidence="3" key="1">
    <citation type="submission" date="2025-08" db="UniProtKB">
        <authorList>
            <consortium name="RefSeq"/>
        </authorList>
    </citation>
    <scope>IDENTIFICATION</scope>
    <source>
        <strain evidence="3">OHB3-1</strain>
    </source>
</reference>
<proteinExistence type="predicted"/>
<sequence>MTVSLEALAMAGMDSGNWGVDFDEWETQDSDQYPPPYLLAEGPDNEAEEPNWVDKFGAFPSHRRKVGGGGVDGGECDDGSFVDIIGAGSDSSECECRCSLRR</sequence>
<evidence type="ECO:0000313" key="2">
    <source>
        <dbReference type="Proteomes" id="UP000504603"/>
    </source>
</evidence>
<dbReference type="AlphaFoldDB" id="A0A6J1BW23"/>
<dbReference type="OrthoDB" id="1719622at2759"/>
<evidence type="ECO:0000256" key="1">
    <source>
        <dbReference type="SAM" id="MobiDB-lite"/>
    </source>
</evidence>
<gene>
    <name evidence="3" type="primary">LOC111005244</name>
</gene>
<dbReference type="GeneID" id="111005244"/>
<name>A0A6J1BW23_MOMCH</name>
<protein>
    <submittedName>
        <fullName evidence="3">Uncharacterized protein LOC111005244</fullName>
    </submittedName>
</protein>
<accession>A0A6J1BW23</accession>
<organism evidence="2 3">
    <name type="scientific">Momordica charantia</name>
    <name type="common">Bitter gourd</name>
    <name type="synonym">Balsam pear</name>
    <dbReference type="NCBI Taxonomy" id="3673"/>
    <lineage>
        <taxon>Eukaryota</taxon>
        <taxon>Viridiplantae</taxon>
        <taxon>Streptophyta</taxon>
        <taxon>Embryophyta</taxon>
        <taxon>Tracheophyta</taxon>
        <taxon>Spermatophyta</taxon>
        <taxon>Magnoliopsida</taxon>
        <taxon>eudicotyledons</taxon>
        <taxon>Gunneridae</taxon>
        <taxon>Pentapetalae</taxon>
        <taxon>rosids</taxon>
        <taxon>fabids</taxon>
        <taxon>Cucurbitales</taxon>
        <taxon>Cucurbitaceae</taxon>
        <taxon>Momordiceae</taxon>
        <taxon>Momordica</taxon>
    </lineage>
</organism>
<feature type="region of interest" description="Disordered" evidence="1">
    <location>
        <begin position="20"/>
        <end position="47"/>
    </location>
</feature>
<keyword evidence="2" id="KW-1185">Reference proteome</keyword>
<evidence type="ECO:0000313" key="3">
    <source>
        <dbReference type="RefSeq" id="XP_022132368.1"/>
    </source>
</evidence>
<dbReference type="Proteomes" id="UP000504603">
    <property type="component" value="Unplaced"/>
</dbReference>